<gene>
    <name evidence="1" type="ORF">XENOCAPTIV_018345</name>
</gene>
<protein>
    <submittedName>
        <fullName evidence="1">Uncharacterized protein</fullName>
    </submittedName>
</protein>
<evidence type="ECO:0000313" key="2">
    <source>
        <dbReference type="Proteomes" id="UP001434883"/>
    </source>
</evidence>
<organism evidence="1 2">
    <name type="scientific">Xenoophorus captivus</name>
    <dbReference type="NCBI Taxonomy" id="1517983"/>
    <lineage>
        <taxon>Eukaryota</taxon>
        <taxon>Metazoa</taxon>
        <taxon>Chordata</taxon>
        <taxon>Craniata</taxon>
        <taxon>Vertebrata</taxon>
        <taxon>Euteleostomi</taxon>
        <taxon>Actinopterygii</taxon>
        <taxon>Neopterygii</taxon>
        <taxon>Teleostei</taxon>
        <taxon>Neoteleostei</taxon>
        <taxon>Acanthomorphata</taxon>
        <taxon>Ovalentaria</taxon>
        <taxon>Atherinomorphae</taxon>
        <taxon>Cyprinodontiformes</taxon>
        <taxon>Goodeidae</taxon>
        <taxon>Xenoophorus</taxon>
    </lineage>
</organism>
<dbReference type="EMBL" id="JAHRIN010079472">
    <property type="protein sequence ID" value="MEQ2219465.1"/>
    <property type="molecule type" value="Genomic_DNA"/>
</dbReference>
<name>A0ABV0SFZ0_9TELE</name>
<comment type="caution">
    <text evidence="1">The sequence shown here is derived from an EMBL/GenBank/DDBJ whole genome shotgun (WGS) entry which is preliminary data.</text>
</comment>
<proteinExistence type="predicted"/>
<dbReference type="Proteomes" id="UP001434883">
    <property type="component" value="Unassembled WGS sequence"/>
</dbReference>
<reference evidence="1 2" key="1">
    <citation type="submission" date="2021-06" db="EMBL/GenBank/DDBJ databases">
        <authorList>
            <person name="Palmer J.M."/>
        </authorList>
    </citation>
    <scope>NUCLEOTIDE SEQUENCE [LARGE SCALE GENOMIC DNA]</scope>
    <source>
        <strain evidence="1 2">XC_2019</strain>
        <tissue evidence="1">Muscle</tissue>
    </source>
</reference>
<sequence>MKEILSVQSHCDDLKLLLENAKQLYESVIPLCPVEEQEKTLGFSSLCKYNSEFIQEVETWLSGAEQLNNAAQTGEEADLNQVQLTSFEPCVNKEINAPLV</sequence>
<keyword evidence="2" id="KW-1185">Reference proteome</keyword>
<evidence type="ECO:0000313" key="1">
    <source>
        <dbReference type="EMBL" id="MEQ2219465.1"/>
    </source>
</evidence>
<accession>A0ABV0SFZ0</accession>